<reference evidence="14" key="1">
    <citation type="journal article" date="2010" name="BMC Genomics">
        <title>Clostridium sticklandii, a specialist in amino acid degradation:revisiting its metabolism through its genome sequence.</title>
        <authorList>
            <person name="Fonknechten N."/>
            <person name="Chaussonnerie S."/>
            <person name="Tricot S."/>
            <person name="Lajus A."/>
            <person name="Andreesen J.R."/>
            <person name="Perchat N."/>
            <person name="Pelletier E."/>
            <person name="Gouyvenoux M."/>
            <person name="Barbe V."/>
            <person name="Salanoubat M."/>
            <person name="Le Paslier D."/>
            <person name="Weissenbach J."/>
            <person name="Cohen G.N."/>
            <person name="Kreimeyer A."/>
        </authorList>
    </citation>
    <scope>NUCLEOTIDE SEQUENCE [LARGE SCALE GENOMIC DNA]</scope>
    <source>
        <strain evidence="14">ATCC 12662 / DSM 519 / JCM 1433 / CCUG 9281 / NCIMB 10654 / HF</strain>
    </source>
</reference>
<dbReference type="UniPathway" id="UPA00047">
    <property type="reaction ID" value="UER00055"/>
</dbReference>
<dbReference type="STRING" id="1511.CLOST_1423"/>
<feature type="domain" description="Thiamine pyrophosphate enzyme TPP-binding" evidence="11">
    <location>
        <begin position="375"/>
        <end position="510"/>
    </location>
</feature>
<feature type="domain" description="Thiamine pyrophosphate enzyme central" evidence="10">
    <location>
        <begin position="193"/>
        <end position="327"/>
    </location>
</feature>
<dbReference type="InterPro" id="IPR000399">
    <property type="entry name" value="TPP-bd_CS"/>
</dbReference>
<dbReference type="PANTHER" id="PTHR18968:SF13">
    <property type="entry name" value="ACETOLACTATE SYNTHASE CATALYTIC SUBUNIT, MITOCHONDRIAL"/>
    <property type="match status" value="1"/>
</dbReference>
<dbReference type="eggNOG" id="COG0028">
    <property type="taxonomic scope" value="Bacteria"/>
</dbReference>
<dbReference type="GO" id="GO:0030976">
    <property type="term" value="F:thiamine pyrophosphate binding"/>
    <property type="evidence" value="ECO:0007669"/>
    <property type="project" value="UniProtKB-UniRule"/>
</dbReference>
<comment type="similarity">
    <text evidence="3 9">Belongs to the TPP enzyme family.</text>
</comment>
<dbReference type="CDD" id="cd07035">
    <property type="entry name" value="TPP_PYR_POX_like"/>
    <property type="match status" value="1"/>
</dbReference>
<feature type="domain" description="Thiamine pyrophosphate enzyme N-terminal TPP-binding" evidence="12">
    <location>
        <begin position="5"/>
        <end position="119"/>
    </location>
</feature>
<keyword evidence="9" id="KW-0460">Magnesium</keyword>
<dbReference type="PANTHER" id="PTHR18968">
    <property type="entry name" value="THIAMINE PYROPHOSPHATE ENZYMES"/>
    <property type="match status" value="1"/>
</dbReference>
<dbReference type="InterPro" id="IPR029061">
    <property type="entry name" value="THDP-binding"/>
</dbReference>
<dbReference type="InterPro" id="IPR029035">
    <property type="entry name" value="DHS-like_NAD/FAD-binding_dom"/>
</dbReference>
<evidence type="ECO:0000256" key="7">
    <source>
        <dbReference type="ARBA" id="ARBA00023304"/>
    </source>
</evidence>
<keyword evidence="5 9" id="KW-0028">Amino-acid biosynthesis</keyword>
<proteinExistence type="inferred from homology"/>
<evidence type="ECO:0000256" key="2">
    <source>
        <dbReference type="ARBA" id="ARBA00005025"/>
    </source>
</evidence>
<keyword evidence="7 9" id="KW-0100">Branched-chain amino acid biosynthesis</keyword>
<dbReference type="InterPro" id="IPR012846">
    <property type="entry name" value="Acetolactate_synth_lsu"/>
</dbReference>
<comment type="cofactor">
    <cofactor evidence="9">
        <name>thiamine diphosphate</name>
        <dbReference type="ChEBI" id="CHEBI:58937"/>
    </cofactor>
    <text evidence="9">Binds 1 thiamine pyrophosphate per subunit.</text>
</comment>
<evidence type="ECO:0000256" key="8">
    <source>
        <dbReference type="ARBA" id="ARBA00048670"/>
    </source>
</evidence>
<dbReference type="SUPFAM" id="SSF52467">
    <property type="entry name" value="DHS-like NAD/FAD-binding domain"/>
    <property type="match status" value="1"/>
</dbReference>
<dbReference type="InterPro" id="IPR012000">
    <property type="entry name" value="Thiamin_PyroP_enz_cen_dom"/>
</dbReference>
<evidence type="ECO:0000313" key="13">
    <source>
        <dbReference type="EMBL" id="CBH21543.1"/>
    </source>
</evidence>
<dbReference type="SUPFAM" id="SSF52518">
    <property type="entry name" value="Thiamin diphosphate-binding fold (THDP-binding)"/>
    <property type="match status" value="2"/>
</dbReference>
<evidence type="ECO:0000259" key="10">
    <source>
        <dbReference type="Pfam" id="PF00205"/>
    </source>
</evidence>
<dbReference type="Gene3D" id="3.40.50.970">
    <property type="match status" value="2"/>
</dbReference>
<evidence type="ECO:0000256" key="5">
    <source>
        <dbReference type="ARBA" id="ARBA00022605"/>
    </source>
</evidence>
<name>E3PRN9_ACESD</name>
<dbReference type="GO" id="GO:0009097">
    <property type="term" value="P:isoleucine biosynthetic process"/>
    <property type="evidence" value="ECO:0007669"/>
    <property type="project" value="UniProtKB-UniPathway"/>
</dbReference>
<dbReference type="EC" id="2.2.1.6" evidence="4 9"/>
<comment type="catalytic activity">
    <reaction evidence="8 9">
        <text>2 pyruvate + H(+) = (2S)-2-acetolactate + CO2</text>
        <dbReference type="Rhea" id="RHEA:25249"/>
        <dbReference type="ChEBI" id="CHEBI:15361"/>
        <dbReference type="ChEBI" id="CHEBI:15378"/>
        <dbReference type="ChEBI" id="CHEBI:16526"/>
        <dbReference type="ChEBI" id="CHEBI:58476"/>
        <dbReference type="EC" id="2.2.1.6"/>
    </reaction>
</comment>
<keyword evidence="9" id="KW-0479">Metal-binding</keyword>
<protein>
    <recommendedName>
        <fullName evidence="4 9">Acetolactate synthase</fullName>
        <ecNumber evidence="4 9">2.2.1.6</ecNumber>
    </recommendedName>
</protein>
<dbReference type="Pfam" id="PF02775">
    <property type="entry name" value="TPP_enzyme_C"/>
    <property type="match status" value="1"/>
</dbReference>
<dbReference type="Pfam" id="PF00205">
    <property type="entry name" value="TPP_enzyme_M"/>
    <property type="match status" value="1"/>
</dbReference>
<dbReference type="GO" id="GO:0005948">
    <property type="term" value="C:acetolactate synthase complex"/>
    <property type="evidence" value="ECO:0007669"/>
    <property type="project" value="TreeGrafter"/>
</dbReference>
<dbReference type="GO" id="GO:0009099">
    <property type="term" value="P:L-valine biosynthetic process"/>
    <property type="evidence" value="ECO:0007669"/>
    <property type="project" value="UniProtKB-UniPathway"/>
</dbReference>
<comment type="pathway">
    <text evidence="1 9">Amino-acid biosynthesis; L-isoleucine biosynthesis; L-isoleucine from 2-oxobutanoate: step 1/4.</text>
</comment>
<keyword evidence="9 13" id="KW-0808">Transferase</keyword>
<dbReference type="NCBIfam" id="TIGR00118">
    <property type="entry name" value="acolac_lg"/>
    <property type="match status" value="1"/>
</dbReference>
<evidence type="ECO:0000256" key="3">
    <source>
        <dbReference type="ARBA" id="ARBA00007812"/>
    </source>
</evidence>
<evidence type="ECO:0000256" key="1">
    <source>
        <dbReference type="ARBA" id="ARBA00004974"/>
    </source>
</evidence>
<evidence type="ECO:0000313" key="14">
    <source>
        <dbReference type="Proteomes" id="UP000007041"/>
    </source>
</evidence>
<dbReference type="GO" id="GO:0000287">
    <property type="term" value="F:magnesium ion binding"/>
    <property type="evidence" value="ECO:0007669"/>
    <property type="project" value="UniProtKB-UniRule"/>
</dbReference>
<dbReference type="Proteomes" id="UP000007041">
    <property type="component" value="Chromosome"/>
</dbReference>
<evidence type="ECO:0000256" key="9">
    <source>
        <dbReference type="RuleBase" id="RU003591"/>
    </source>
</evidence>
<evidence type="ECO:0000256" key="6">
    <source>
        <dbReference type="ARBA" id="ARBA00023052"/>
    </source>
</evidence>
<sequence length="547" mass="59913">MNTLNGAKYLIDCLSKEGVDVIFGYPGGAVIPLFDALYESEDFIQIRTCHEQGASHAADGYARTTGKVGVCIATSGPGATNIITGLATAFMDSVPVIAITGQVGKSLLGKDSFQEIDITGLTMGITKHNFLVTDANDLKDVVSKAFYIAQNGRPGPVLIDISKDAFMQEIETKEYHKIDKTTDKRHLNYQAEIDKVVNLIKSSRQPVIYAGGGVIKSKSWDSLHELSTKHNIPVVNSIMGLGSFDRNSNLSYGIVGMHGDKDANMLCYESDLILGVGVRFSDRAIGNRNGFTKNSTIVHIDVDETELGKNIDVSYEILGDLNEIMNEISTKLMEYKSPHTRSNDYLAKDYEGFHPKNILTVTQKSVPENTVVVTDVGQHQIWTAKFWKFSLPMKFATSGGLGTMGFGMGAALGAKLGNPDSHVLLITGDGSFRMNHPELLTLSRHNIPITILLFNNSSLGMVRQWQNLFCNSRYAQTDINDGLNLEFLSKAYGINYYKASDLDTLESILKVQDKSQINLIECLLDSDIGAYPIVPPGKSIDTLLTED</sequence>
<evidence type="ECO:0000259" key="11">
    <source>
        <dbReference type="Pfam" id="PF02775"/>
    </source>
</evidence>
<dbReference type="FunFam" id="3.40.50.970:FF:000007">
    <property type="entry name" value="Acetolactate synthase"/>
    <property type="match status" value="1"/>
</dbReference>
<dbReference type="InterPro" id="IPR045229">
    <property type="entry name" value="TPP_enz"/>
</dbReference>
<dbReference type="PROSITE" id="PS00187">
    <property type="entry name" value="TPP_ENZYMES"/>
    <property type="match status" value="1"/>
</dbReference>
<keyword evidence="6 9" id="KW-0786">Thiamine pyrophosphate</keyword>
<keyword evidence="14" id="KW-1185">Reference proteome</keyword>
<accession>E3PRN9</accession>
<dbReference type="UniPathway" id="UPA00049">
    <property type="reaction ID" value="UER00059"/>
</dbReference>
<comment type="pathway">
    <text evidence="2 9">Amino-acid biosynthesis; L-valine biosynthesis; L-valine from pyruvate: step 1/4.</text>
</comment>
<evidence type="ECO:0000256" key="4">
    <source>
        <dbReference type="ARBA" id="ARBA00013145"/>
    </source>
</evidence>
<organism evidence="13 14">
    <name type="scientific">Acetoanaerobium sticklandii (strain ATCC 12662 / DSM 519 / JCM 1433 / CCUG 9281 / NCIMB 10654 / HF)</name>
    <name type="common">Clostridium sticklandii</name>
    <dbReference type="NCBI Taxonomy" id="499177"/>
    <lineage>
        <taxon>Bacteria</taxon>
        <taxon>Bacillati</taxon>
        <taxon>Bacillota</taxon>
        <taxon>Clostridia</taxon>
        <taxon>Peptostreptococcales</taxon>
        <taxon>Filifactoraceae</taxon>
        <taxon>Acetoanaerobium</taxon>
    </lineage>
</organism>
<dbReference type="EMBL" id="FP565809">
    <property type="protein sequence ID" value="CBH21543.1"/>
    <property type="molecule type" value="Genomic_DNA"/>
</dbReference>
<dbReference type="HOGENOM" id="CLU_013748_1_2_9"/>
<dbReference type="GO" id="GO:0050660">
    <property type="term" value="F:flavin adenine dinucleotide binding"/>
    <property type="evidence" value="ECO:0007669"/>
    <property type="project" value="InterPro"/>
</dbReference>
<dbReference type="AlphaFoldDB" id="E3PRN9"/>
<dbReference type="InterPro" id="IPR012001">
    <property type="entry name" value="Thiamin_PyroP_enz_TPP-bd_dom"/>
</dbReference>
<dbReference type="GO" id="GO:0003984">
    <property type="term" value="F:acetolactate synthase activity"/>
    <property type="evidence" value="ECO:0007669"/>
    <property type="project" value="UniProtKB-EC"/>
</dbReference>
<dbReference type="KEGG" id="cst:CLOST_1423"/>
<dbReference type="Pfam" id="PF02776">
    <property type="entry name" value="TPP_enzyme_N"/>
    <property type="match status" value="1"/>
</dbReference>
<evidence type="ECO:0000259" key="12">
    <source>
        <dbReference type="Pfam" id="PF02776"/>
    </source>
</evidence>
<gene>
    <name evidence="13" type="primary">ilvB</name>
    <name evidence="13" type="ordered locus">CLOST_1423</name>
</gene>
<dbReference type="InterPro" id="IPR011766">
    <property type="entry name" value="TPP_enzyme_TPP-bd"/>
</dbReference>
<comment type="cofactor">
    <cofactor evidence="9">
        <name>Mg(2+)</name>
        <dbReference type="ChEBI" id="CHEBI:18420"/>
    </cofactor>
    <text evidence="9">Binds 1 Mg(2+) ion per subunit.</text>
</comment>
<dbReference type="Gene3D" id="3.40.50.1220">
    <property type="entry name" value="TPP-binding domain"/>
    <property type="match status" value="1"/>
</dbReference>